<dbReference type="PROSITE" id="PS51294">
    <property type="entry name" value="HTH_MYB"/>
    <property type="match status" value="1"/>
</dbReference>
<organism evidence="9 10">
    <name type="scientific">Hibiscus syriacus</name>
    <name type="common">Rose of Sharon</name>
    <dbReference type="NCBI Taxonomy" id="106335"/>
    <lineage>
        <taxon>Eukaryota</taxon>
        <taxon>Viridiplantae</taxon>
        <taxon>Streptophyta</taxon>
        <taxon>Embryophyta</taxon>
        <taxon>Tracheophyta</taxon>
        <taxon>Spermatophyta</taxon>
        <taxon>Magnoliopsida</taxon>
        <taxon>eudicotyledons</taxon>
        <taxon>Gunneridae</taxon>
        <taxon>Pentapetalae</taxon>
        <taxon>rosids</taxon>
        <taxon>malvids</taxon>
        <taxon>Malvales</taxon>
        <taxon>Malvaceae</taxon>
        <taxon>Malvoideae</taxon>
        <taxon>Hibiscus</taxon>
    </lineage>
</organism>
<proteinExistence type="inferred from homology"/>
<dbReference type="GO" id="GO:0005634">
    <property type="term" value="C:nucleus"/>
    <property type="evidence" value="ECO:0007669"/>
    <property type="project" value="UniProtKB-SubCell"/>
</dbReference>
<protein>
    <submittedName>
        <fullName evidence="9">Myb family transcription factor APL</fullName>
    </submittedName>
</protein>
<evidence type="ECO:0000256" key="6">
    <source>
        <dbReference type="ARBA" id="ARBA00023242"/>
    </source>
</evidence>
<keyword evidence="3" id="KW-0805">Transcription regulation</keyword>
<dbReference type="InterPro" id="IPR046955">
    <property type="entry name" value="PHR1-like"/>
</dbReference>
<dbReference type="InterPro" id="IPR017930">
    <property type="entry name" value="Myb_dom"/>
</dbReference>
<keyword evidence="4" id="KW-0175">Coiled coil</keyword>
<reference evidence="9" key="1">
    <citation type="submission" date="2019-09" db="EMBL/GenBank/DDBJ databases">
        <title>Draft genome information of white flower Hibiscus syriacus.</title>
        <authorList>
            <person name="Kim Y.-M."/>
        </authorList>
    </citation>
    <scope>NUCLEOTIDE SEQUENCE [LARGE SCALE GENOMIC DNA]</scope>
    <source>
        <strain evidence="9">YM2019G1</strain>
    </source>
</reference>
<feature type="compositionally biased region" description="Polar residues" evidence="7">
    <location>
        <begin position="241"/>
        <end position="257"/>
    </location>
</feature>
<evidence type="ECO:0000313" key="10">
    <source>
        <dbReference type="Proteomes" id="UP000436088"/>
    </source>
</evidence>
<evidence type="ECO:0000256" key="3">
    <source>
        <dbReference type="ARBA" id="ARBA00023015"/>
    </source>
</evidence>
<dbReference type="Proteomes" id="UP000436088">
    <property type="component" value="Unassembled WGS sequence"/>
</dbReference>
<dbReference type="NCBIfam" id="TIGR01557">
    <property type="entry name" value="myb_SHAQKYF"/>
    <property type="match status" value="1"/>
</dbReference>
<comment type="subcellular location">
    <subcellularLocation>
        <location evidence="1">Nucleus</location>
    </subcellularLocation>
</comment>
<dbReference type="SUPFAM" id="SSF46689">
    <property type="entry name" value="Homeodomain-like"/>
    <property type="match status" value="1"/>
</dbReference>
<dbReference type="InterPro" id="IPR009057">
    <property type="entry name" value="Homeodomain-like_sf"/>
</dbReference>
<dbReference type="Gene3D" id="1.10.10.60">
    <property type="entry name" value="Homeodomain-like"/>
    <property type="match status" value="1"/>
</dbReference>
<dbReference type="PANTHER" id="PTHR31499:SF49">
    <property type="entry name" value="PROTEIN PHOSPHATE STARVATION RESPONSE 1-LIKE ISOFORM X1"/>
    <property type="match status" value="1"/>
</dbReference>
<evidence type="ECO:0000256" key="7">
    <source>
        <dbReference type="SAM" id="MobiDB-lite"/>
    </source>
</evidence>
<keyword evidence="5" id="KW-0804">Transcription</keyword>
<feature type="domain" description="HTH myb-type" evidence="8">
    <location>
        <begin position="34"/>
        <end position="94"/>
    </location>
</feature>
<dbReference type="PANTHER" id="PTHR31499">
    <property type="entry name" value="MYB FAMILY TRANSCRIPTION FACTOR PHL11"/>
    <property type="match status" value="1"/>
</dbReference>
<sequence length="298" mass="33056">MDMYHPSQRLPPHEEMLNNLNHNGFGEPYLVLTSDPKPRLRWTADLHDRFVDAVTQLGGPNKATPKAIMRTMNVKGLTLFHLKSHLQKYRLGKQSGKDMGDGPKDGMSASYLLESPGTNNSTINLPTSDMNEGYEVREALREQMEVQSKLHLQVEAEKHLQIRQDAERKYMAMLERACKMLADHFIGSVEVIKTDNLEVGNKMLRNYSVDPLGFYSAQSAEVVNACGQEEEMPTGLLSQRADGSTESCLTSQESSGGLTMEGSAVEGKKKVLNLEGTAGSVIWSDARVNHQGLTGFQM</sequence>
<dbReference type="Pfam" id="PF00249">
    <property type="entry name" value="Myb_DNA-binding"/>
    <property type="match status" value="1"/>
</dbReference>
<dbReference type="Pfam" id="PF14379">
    <property type="entry name" value="Myb_CC_LHEQLE"/>
    <property type="match status" value="1"/>
</dbReference>
<dbReference type="OrthoDB" id="551907at2759"/>
<evidence type="ECO:0000256" key="4">
    <source>
        <dbReference type="ARBA" id="ARBA00023054"/>
    </source>
</evidence>
<dbReference type="FunFam" id="1.10.10.60:FF:000002">
    <property type="entry name" value="Myb family transcription factor"/>
    <property type="match status" value="1"/>
</dbReference>
<evidence type="ECO:0000313" key="9">
    <source>
        <dbReference type="EMBL" id="KAE8655719.1"/>
    </source>
</evidence>
<gene>
    <name evidence="9" type="ORF">F3Y22_tig00117021pilonHSYRG00273</name>
</gene>
<accession>A0A6A2XBH7</accession>
<keyword evidence="10" id="KW-1185">Reference proteome</keyword>
<feature type="region of interest" description="Disordered" evidence="7">
    <location>
        <begin position="238"/>
        <end position="262"/>
    </location>
</feature>
<comment type="caution">
    <text evidence="9">The sequence shown here is derived from an EMBL/GenBank/DDBJ whole genome shotgun (WGS) entry which is preliminary data.</text>
</comment>
<evidence type="ECO:0000256" key="5">
    <source>
        <dbReference type="ARBA" id="ARBA00023163"/>
    </source>
</evidence>
<name>A0A6A2XBH7_HIBSY</name>
<dbReference type="InterPro" id="IPR006447">
    <property type="entry name" value="Myb_dom_plants"/>
</dbReference>
<keyword evidence="6" id="KW-0539">Nucleus</keyword>
<dbReference type="GO" id="GO:0003677">
    <property type="term" value="F:DNA binding"/>
    <property type="evidence" value="ECO:0007669"/>
    <property type="project" value="InterPro"/>
</dbReference>
<evidence type="ECO:0000256" key="2">
    <source>
        <dbReference type="ARBA" id="ARBA00006783"/>
    </source>
</evidence>
<evidence type="ECO:0000259" key="8">
    <source>
        <dbReference type="PROSITE" id="PS51294"/>
    </source>
</evidence>
<dbReference type="AlphaFoldDB" id="A0A6A2XBH7"/>
<dbReference type="EMBL" id="VEPZ02001776">
    <property type="protein sequence ID" value="KAE8655719.1"/>
    <property type="molecule type" value="Genomic_DNA"/>
</dbReference>
<dbReference type="InterPro" id="IPR001005">
    <property type="entry name" value="SANT/Myb"/>
</dbReference>
<evidence type="ECO:0000256" key="1">
    <source>
        <dbReference type="ARBA" id="ARBA00004123"/>
    </source>
</evidence>
<comment type="similarity">
    <text evidence="2">Belongs to the MYB-CC family.</text>
</comment>
<dbReference type="InterPro" id="IPR025756">
    <property type="entry name" value="Myb_CC_LHEQLE"/>
</dbReference>
<dbReference type="GO" id="GO:0003700">
    <property type="term" value="F:DNA-binding transcription factor activity"/>
    <property type="evidence" value="ECO:0007669"/>
    <property type="project" value="InterPro"/>
</dbReference>